<organism evidence="2">
    <name type="scientific">Lactobacillus paragasseri</name>
    <dbReference type="NCBI Taxonomy" id="2107999"/>
    <lineage>
        <taxon>Bacteria</taxon>
        <taxon>Bacillati</taxon>
        <taxon>Bacillota</taxon>
        <taxon>Bacilli</taxon>
        <taxon>Lactobacillales</taxon>
        <taxon>Lactobacillaceae</taxon>
        <taxon>Lactobacillus</taxon>
    </lineage>
</organism>
<keyword evidence="1" id="KW-0472">Membrane</keyword>
<comment type="caution">
    <text evidence="2">The sequence shown here is derived from an EMBL/GenBank/DDBJ whole genome shotgun (WGS) entry which is preliminary data.</text>
</comment>
<reference evidence="2" key="1">
    <citation type="submission" date="2020-01" db="EMBL/GenBank/DDBJ databases">
        <title>Vaginal microbiome of pregnant Indian women: Insights into the genome of dominants Lactobacillus species.</title>
        <authorList>
            <person name="Das B."/>
            <person name="Mehta O."/>
            <person name="Ghosh T.S."/>
            <person name="Kothidar A."/>
            <person name="Gowtham M.R."/>
            <person name="Mitra R."/>
            <person name="Kshetrapal P."/>
            <person name="Wadhwa N."/>
            <person name="Thiruvengadam R."/>
            <person name="Nair G.B."/>
            <person name="Bhatnagar S."/>
            <person name="Das B."/>
        </authorList>
    </citation>
    <scope>NUCLEOTIDE SEQUENCE</scope>
    <source>
        <strain evidence="2">Indica</strain>
    </source>
</reference>
<proteinExistence type="predicted"/>
<feature type="transmembrane region" description="Helical" evidence="1">
    <location>
        <begin position="45"/>
        <end position="64"/>
    </location>
</feature>
<dbReference type="RefSeq" id="WP_162014137.1">
    <property type="nucleotide sequence ID" value="NZ_CAZZQF010000001.1"/>
</dbReference>
<evidence type="ECO:0000256" key="1">
    <source>
        <dbReference type="SAM" id="Phobius"/>
    </source>
</evidence>
<protein>
    <submittedName>
        <fullName evidence="2">Uncharacterized protein</fullName>
    </submittedName>
</protein>
<keyword evidence="1" id="KW-1133">Transmembrane helix</keyword>
<feature type="transmembrane region" description="Helical" evidence="1">
    <location>
        <begin position="20"/>
        <end position="39"/>
    </location>
</feature>
<sequence>MDSNDLIFAKLEHKRLRYNLIADLFLIVGGILIFRQPAISMSFQLLGSLIIIIAMIFTILSFRIRSSKQYRALSLLVKNEPSSLREIMNSFGAGMTFLALFMAIGFMVIIVIFFFLLSRSWIKALLFFITFETVIDLKDFMNNLTKLKDESKI</sequence>
<name>A0A6B2FY29_9LACO</name>
<dbReference type="AlphaFoldDB" id="A0A6B2FY29"/>
<evidence type="ECO:0000313" key="2">
    <source>
        <dbReference type="EMBL" id="NDJ74223.1"/>
    </source>
</evidence>
<feature type="transmembrane region" description="Helical" evidence="1">
    <location>
        <begin position="91"/>
        <end position="115"/>
    </location>
</feature>
<accession>A0A6B2FY29</accession>
<dbReference type="EMBL" id="JAADJO010000015">
    <property type="protein sequence ID" value="NDJ74223.1"/>
    <property type="molecule type" value="Genomic_DNA"/>
</dbReference>
<gene>
    <name evidence="2" type="ORF">GWG61_06970</name>
</gene>
<keyword evidence="1" id="KW-0812">Transmembrane</keyword>